<accession>A0ABP0QWV1</accession>
<feature type="compositionally biased region" description="Low complexity" evidence="1">
    <location>
        <begin position="34"/>
        <end position="48"/>
    </location>
</feature>
<feature type="non-terminal residue" evidence="2">
    <location>
        <position position="1"/>
    </location>
</feature>
<name>A0ABP0QWV1_9DINO</name>
<protein>
    <submittedName>
        <fullName evidence="2">Uncharacterized protein</fullName>
    </submittedName>
</protein>
<reference evidence="2 3" key="1">
    <citation type="submission" date="2024-02" db="EMBL/GenBank/DDBJ databases">
        <authorList>
            <person name="Chen Y."/>
            <person name="Shah S."/>
            <person name="Dougan E. K."/>
            <person name="Thang M."/>
            <person name="Chan C."/>
        </authorList>
    </citation>
    <scope>NUCLEOTIDE SEQUENCE [LARGE SCALE GENOMIC DNA]</scope>
</reference>
<dbReference type="Proteomes" id="UP001642464">
    <property type="component" value="Unassembled WGS sequence"/>
</dbReference>
<gene>
    <name evidence="2" type="ORF">SCF082_LOCUS43632</name>
</gene>
<proteinExistence type="predicted"/>
<feature type="region of interest" description="Disordered" evidence="1">
    <location>
        <begin position="1"/>
        <end position="50"/>
    </location>
</feature>
<feature type="non-terminal residue" evidence="2">
    <location>
        <position position="164"/>
    </location>
</feature>
<evidence type="ECO:0000313" key="3">
    <source>
        <dbReference type="Proteomes" id="UP001642464"/>
    </source>
</evidence>
<evidence type="ECO:0000256" key="1">
    <source>
        <dbReference type="SAM" id="MobiDB-lite"/>
    </source>
</evidence>
<sequence length="164" mass="18551">QRGLQPVRWPRPQEGEKSMTSPAIEKSQAKEKPATAAAQRSAEAIEAQPNRTQVHLDLWPSEASERLELLDSSEKSAVVLQNGFVQLSGHLPWDLQQRIVDEMREIGIQSHGFSPEDFDGVKMSEGVHRMYLGLRWNSVARTWESSRVNHFVAALPKFLAEMYS</sequence>
<organism evidence="2 3">
    <name type="scientific">Durusdinium trenchii</name>
    <dbReference type="NCBI Taxonomy" id="1381693"/>
    <lineage>
        <taxon>Eukaryota</taxon>
        <taxon>Sar</taxon>
        <taxon>Alveolata</taxon>
        <taxon>Dinophyceae</taxon>
        <taxon>Suessiales</taxon>
        <taxon>Symbiodiniaceae</taxon>
        <taxon>Durusdinium</taxon>
    </lineage>
</organism>
<comment type="caution">
    <text evidence="2">The sequence shown here is derived from an EMBL/GenBank/DDBJ whole genome shotgun (WGS) entry which is preliminary data.</text>
</comment>
<evidence type="ECO:0000313" key="2">
    <source>
        <dbReference type="EMBL" id="CAK9092731.1"/>
    </source>
</evidence>
<dbReference type="EMBL" id="CAXAMM010040362">
    <property type="protein sequence ID" value="CAK9092731.1"/>
    <property type="molecule type" value="Genomic_DNA"/>
</dbReference>
<keyword evidence="3" id="KW-1185">Reference proteome</keyword>